<reference evidence="2" key="1">
    <citation type="submission" date="2020-10" db="EMBL/GenBank/DDBJ databases">
        <authorList>
            <person name="Gilroy R."/>
        </authorList>
    </citation>
    <scope>NUCLEOTIDE SEQUENCE</scope>
    <source>
        <strain evidence="2">CHK195-4489</strain>
    </source>
</reference>
<dbReference type="InterPro" id="IPR036938">
    <property type="entry name" value="PAP2/HPO_sf"/>
</dbReference>
<proteinExistence type="predicted"/>
<gene>
    <name evidence="2" type="ORF">IAD50_08880</name>
</gene>
<comment type="caution">
    <text evidence="2">The sequence shown here is derived from an EMBL/GenBank/DDBJ whole genome shotgun (WGS) entry which is preliminary data.</text>
</comment>
<evidence type="ECO:0000313" key="2">
    <source>
        <dbReference type="EMBL" id="HIU30391.1"/>
    </source>
</evidence>
<keyword evidence="1" id="KW-1133">Transmembrane helix</keyword>
<name>A0A9D1I8J6_9CLOT</name>
<dbReference type="Proteomes" id="UP000824089">
    <property type="component" value="Unassembled WGS sequence"/>
</dbReference>
<dbReference type="SUPFAM" id="SSF48317">
    <property type="entry name" value="Acid phosphatase/Vanadium-dependent haloperoxidase"/>
    <property type="match status" value="1"/>
</dbReference>
<accession>A0A9D1I8J6</accession>
<dbReference type="EMBL" id="DVMM01000197">
    <property type="protein sequence ID" value="HIU30391.1"/>
    <property type="molecule type" value="Genomic_DNA"/>
</dbReference>
<reference evidence="2" key="2">
    <citation type="journal article" date="2021" name="PeerJ">
        <title>Extensive microbial diversity within the chicken gut microbiome revealed by metagenomics and culture.</title>
        <authorList>
            <person name="Gilroy R."/>
            <person name="Ravi A."/>
            <person name="Getino M."/>
            <person name="Pursley I."/>
            <person name="Horton D.L."/>
            <person name="Alikhan N.F."/>
            <person name="Baker D."/>
            <person name="Gharbi K."/>
            <person name="Hall N."/>
            <person name="Watson M."/>
            <person name="Adriaenssens E.M."/>
            <person name="Foster-Nyarko E."/>
            <person name="Jarju S."/>
            <person name="Secka A."/>
            <person name="Antonio M."/>
            <person name="Oren A."/>
            <person name="Chaudhuri R.R."/>
            <person name="La Ragione R."/>
            <person name="Hildebrand F."/>
            <person name="Pallen M.J."/>
        </authorList>
    </citation>
    <scope>NUCLEOTIDE SEQUENCE</scope>
    <source>
        <strain evidence="2">CHK195-4489</strain>
    </source>
</reference>
<keyword evidence="1" id="KW-0472">Membrane</keyword>
<evidence type="ECO:0000256" key="1">
    <source>
        <dbReference type="SAM" id="Phobius"/>
    </source>
</evidence>
<feature type="transmembrane region" description="Helical" evidence="1">
    <location>
        <begin position="54"/>
        <end position="71"/>
    </location>
</feature>
<feature type="non-terminal residue" evidence="2">
    <location>
        <position position="72"/>
    </location>
</feature>
<keyword evidence="1" id="KW-0812">Transmembrane</keyword>
<dbReference type="AlphaFoldDB" id="A0A9D1I8J6"/>
<evidence type="ECO:0000313" key="3">
    <source>
        <dbReference type="Proteomes" id="UP000824089"/>
    </source>
</evidence>
<feature type="transmembrane region" description="Helical" evidence="1">
    <location>
        <begin position="27"/>
        <end position="48"/>
    </location>
</feature>
<organism evidence="2 3">
    <name type="scientific">Candidatus Egerieisoma faecipullorum</name>
    <dbReference type="NCBI Taxonomy" id="2840963"/>
    <lineage>
        <taxon>Bacteria</taxon>
        <taxon>Bacillati</taxon>
        <taxon>Bacillota</taxon>
        <taxon>Clostridia</taxon>
        <taxon>Eubacteriales</taxon>
        <taxon>Clostridiaceae</taxon>
        <taxon>Clostridiaceae incertae sedis</taxon>
        <taxon>Candidatus Egerieisoma</taxon>
    </lineage>
</organism>
<protein>
    <submittedName>
        <fullName evidence="2">Phosphatase PAP2 family protein</fullName>
    </submittedName>
</protein>
<sequence length="72" mass="8133">MTELDFRILDFIREHFSSEPMDAAMKFFTFLGEAGWFWILIGIVLAAIPKTRRTGVTVLAALLLSLIVCNLT</sequence>